<proteinExistence type="predicted"/>
<protein>
    <submittedName>
        <fullName evidence="2">4193_t:CDS:1</fullName>
    </submittedName>
</protein>
<evidence type="ECO:0000313" key="2">
    <source>
        <dbReference type="EMBL" id="CAG8568600.1"/>
    </source>
</evidence>
<feature type="chain" id="PRO_5040240450" evidence="1">
    <location>
        <begin position="25"/>
        <end position="132"/>
    </location>
</feature>
<comment type="caution">
    <text evidence="2">The sequence shown here is derived from an EMBL/GenBank/DDBJ whole genome shotgun (WGS) entry which is preliminary data.</text>
</comment>
<evidence type="ECO:0000313" key="3">
    <source>
        <dbReference type="Proteomes" id="UP000789706"/>
    </source>
</evidence>
<keyword evidence="3" id="KW-1185">Reference proteome</keyword>
<feature type="signal peptide" evidence="1">
    <location>
        <begin position="1"/>
        <end position="24"/>
    </location>
</feature>
<accession>A0A9N9BK55</accession>
<dbReference type="AlphaFoldDB" id="A0A9N9BK55"/>
<keyword evidence="1" id="KW-0732">Signal</keyword>
<dbReference type="OrthoDB" id="2401648at2759"/>
<sequence>MNQKITFATILIAFSVFFICFTNASPIELSPRKSPLVVCEYSQSQYRVYGNIWVTPNNENCKVHVNFAGGRSSCHYVLYIDGCESEPISFKPDGCAEYTYRLEGRSPAELEGKTCTLYENGTPCATGCFESK</sequence>
<reference evidence="2" key="1">
    <citation type="submission" date="2021-06" db="EMBL/GenBank/DDBJ databases">
        <authorList>
            <person name="Kallberg Y."/>
            <person name="Tangrot J."/>
            <person name="Rosling A."/>
        </authorList>
    </citation>
    <scope>NUCLEOTIDE SEQUENCE</scope>
    <source>
        <strain evidence="2">AZ414A</strain>
    </source>
</reference>
<evidence type="ECO:0000256" key="1">
    <source>
        <dbReference type="SAM" id="SignalP"/>
    </source>
</evidence>
<dbReference type="Proteomes" id="UP000789706">
    <property type="component" value="Unassembled WGS sequence"/>
</dbReference>
<dbReference type="EMBL" id="CAJVPK010001064">
    <property type="protein sequence ID" value="CAG8568600.1"/>
    <property type="molecule type" value="Genomic_DNA"/>
</dbReference>
<gene>
    <name evidence="2" type="ORF">DEBURN_LOCUS7961</name>
</gene>
<organism evidence="2 3">
    <name type="scientific">Diversispora eburnea</name>
    <dbReference type="NCBI Taxonomy" id="1213867"/>
    <lineage>
        <taxon>Eukaryota</taxon>
        <taxon>Fungi</taxon>
        <taxon>Fungi incertae sedis</taxon>
        <taxon>Mucoromycota</taxon>
        <taxon>Glomeromycotina</taxon>
        <taxon>Glomeromycetes</taxon>
        <taxon>Diversisporales</taxon>
        <taxon>Diversisporaceae</taxon>
        <taxon>Diversispora</taxon>
    </lineage>
</organism>
<name>A0A9N9BK55_9GLOM</name>